<feature type="signal peptide" evidence="6">
    <location>
        <begin position="1"/>
        <end position="20"/>
    </location>
</feature>
<evidence type="ECO:0000313" key="8">
    <source>
        <dbReference type="EMBL" id="KAK0416400.1"/>
    </source>
</evidence>
<proteinExistence type="inferred from homology"/>
<evidence type="ECO:0000256" key="2">
    <source>
        <dbReference type="ARBA" id="ARBA00022741"/>
    </source>
</evidence>
<dbReference type="PANTHER" id="PTHR11042">
    <property type="entry name" value="EUKARYOTIC TRANSLATION INITIATION FACTOR 2-ALPHA KINASE EIF2-ALPHA KINASE -RELATED"/>
    <property type="match status" value="1"/>
</dbReference>
<evidence type="ECO:0000256" key="3">
    <source>
        <dbReference type="ARBA" id="ARBA00022777"/>
    </source>
</evidence>
<dbReference type="InterPro" id="IPR008271">
    <property type="entry name" value="Ser/Thr_kinase_AS"/>
</dbReference>
<keyword evidence="9" id="KW-1185">Reference proteome</keyword>
<dbReference type="Pfam" id="PF00069">
    <property type="entry name" value="Pkinase"/>
    <property type="match status" value="1"/>
</dbReference>
<dbReference type="GO" id="GO:0004672">
    <property type="term" value="F:protein kinase activity"/>
    <property type="evidence" value="ECO:0007669"/>
    <property type="project" value="InterPro"/>
</dbReference>
<evidence type="ECO:0000256" key="4">
    <source>
        <dbReference type="ARBA" id="ARBA00022840"/>
    </source>
</evidence>
<dbReference type="InterPro" id="IPR011009">
    <property type="entry name" value="Kinase-like_dom_sf"/>
</dbReference>
<name>A0AA39I3F2_9BILA</name>
<accession>A0AA39I3F2</accession>
<dbReference type="CDD" id="cd00180">
    <property type="entry name" value="PKc"/>
    <property type="match status" value="1"/>
</dbReference>
<keyword evidence="3" id="KW-0418">Kinase</keyword>
<keyword evidence="4" id="KW-0067">ATP-binding</keyword>
<reference evidence="8" key="1">
    <citation type="submission" date="2023-06" db="EMBL/GenBank/DDBJ databases">
        <title>Genomic analysis of the entomopathogenic nematode Steinernema hermaphroditum.</title>
        <authorList>
            <person name="Schwarz E.M."/>
            <person name="Heppert J.K."/>
            <person name="Baniya A."/>
            <person name="Schwartz H.T."/>
            <person name="Tan C.-H."/>
            <person name="Antoshechkin I."/>
            <person name="Sternberg P.W."/>
            <person name="Goodrich-Blair H."/>
            <person name="Dillman A.R."/>
        </authorList>
    </citation>
    <scope>NUCLEOTIDE SEQUENCE</scope>
    <source>
        <strain evidence="8">PS9179</strain>
        <tissue evidence="8">Whole animal</tissue>
    </source>
</reference>
<dbReference type="SUPFAM" id="SSF56112">
    <property type="entry name" value="Protein kinase-like (PK-like)"/>
    <property type="match status" value="1"/>
</dbReference>
<gene>
    <name evidence="8" type="ORF">QR680_012462</name>
</gene>
<organism evidence="8 9">
    <name type="scientific">Steinernema hermaphroditum</name>
    <dbReference type="NCBI Taxonomy" id="289476"/>
    <lineage>
        <taxon>Eukaryota</taxon>
        <taxon>Metazoa</taxon>
        <taxon>Ecdysozoa</taxon>
        <taxon>Nematoda</taxon>
        <taxon>Chromadorea</taxon>
        <taxon>Rhabditida</taxon>
        <taxon>Tylenchina</taxon>
        <taxon>Panagrolaimomorpha</taxon>
        <taxon>Strongyloidoidea</taxon>
        <taxon>Steinernematidae</taxon>
        <taxon>Steinernema</taxon>
    </lineage>
</organism>
<evidence type="ECO:0000313" key="9">
    <source>
        <dbReference type="Proteomes" id="UP001175271"/>
    </source>
</evidence>
<dbReference type="EMBL" id="JAUCMV010000002">
    <property type="protein sequence ID" value="KAK0416400.1"/>
    <property type="molecule type" value="Genomic_DNA"/>
</dbReference>
<feature type="domain" description="Protein kinase" evidence="7">
    <location>
        <begin position="166"/>
        <end position="446"/>
    </location>
</feature>
<dbReference type="AlphaFoldDB" id="A0AA39I3F2"/>
<comment type="similarity">
    <text evidence="5">Belongs to the protein kinase superfamily. Ser/Thr protein kinase family. GCN2 subfamily.</text>
</comment>
<feature type="chain" id="PRO_5041269997" description="Protein kinase domain-containing protein" evidence="6">
    <location>
        <begin position="21"/>
        <end position="446"/>
    </location>
</feature>
<dbReference type="Gene3D" id="1.10.510.10">
    <property type="entry name" value="Transferase(Phosphotransferase) domain 1"/>
    <property type="match status" value="1"/>
</dbReference>
<sequence>MAARLSLALALFGLVAVTLAESNVVIRAKRQCGSGCGTPLPCVSSCQQTCAQNCQQNFFCKQSCRPVCQQQCQPQPRQQIIVVQQPSQGGCGSTCRQACTQSPQPLLCANTCTQQCQLPQATTQKPIVVVLPQQQCHSSCQPSCNSQCVQRQQCAPVCEVKCVQQCQMMNLVSSNNCLPVCKSTCANTCQQVQQFVLPCQASQGSCQCQSGYSPCGTQCCQVGYESKMSPETFVSHTGKSSTSFETEVAVAKMFLEMEHTHVVVCHGFSPEAQQGLGLLFYALAPLGSLGSFVEARDESLSLGHAWTLFEQLLDGLAFLHTRGVFHRDVKPENMLLEAEDHVRLGDFGLVRDGCCWAHYDDLWAATLTLVYARTKELPWDRAHEEDAWFAAFLLGDVNEDFWAAFGGACQLLFHYLNPNVRQRVLPDKYRRSAALYGFLLRTLLWE</sequence>
<dbReference type="GO" id="GO:0005634">
    <property type="term" value="C:nucleus"/>
    <property type="evidence" value="ECO:0007669"/>
    <property type="project" value="TreeGrafter"/>
</dbReference>
<evidence type="ECO:0000256" key="6">
    <source>
        <dbReference type="SAM" id="SignalP"/>
    </source>
</evidence>
<dbReference type="PROSITE" id="PS50011">
    <property type="entry name" value="PROTEIN_KINASE_DOM"/>
    <property type="match status" value="1"/>
</dbReference>
<dbReference type="InterPro" id="IPR050339">
    <property type="entry name" value="CC_SR_Kinase"/>
</dbReference>
<evidence type="ECO:0000256" key="1">
    <source>
        <dbReference type="ARBA" id="ARBA00022679"/>
    </source>
</evidence>
<keyword evidence="6" id="KW-0732">Signal</keyword>
<dbReference type="SMART" id="SM00220">
    <property type="entry name" value="S_TKc"/>
    <property type="match status" value="1"/>
</dbReference>
<evidence type="ECO:0000256" key="5">
    <source>
        <dbReference type="ARBA" id="ARBA00037982"/>
    </source>
</evidence>
<dbReference type="GO" id="GO:0005737">
    <property type="term" value="C:cytoplasm"/>
    <property type="evidence" value="ECO:0007669"/>
    <property type="project" value="TreeGrafter"/>
</dbReference>
<dbReference type="Proteomes" id="UP001175271">
    <property type="component" value="Unassembled WGS sequence"/>
</dbReference>
<dbReference type="GO" id="GO:0005524">
    <property type="term" value="F:ATP binding"/>
    <property type="evidence" value="ECO:0007669"/>
    <property type="project" value="UniProtKB-KW"/>
</dbReference>
<comment type="caution">
    <text evidence="8">The sequence shown here is derived from an EMBL/GenBank/DDBJ whole genome shotgun (WGS) entry which is preliminary data.</text>
</comment>
<dbReference type="InterPro" id="IPR000719">
    <property type="entry name" value="Prot_kinase_dom"/>
</dbReference>
<evidence type="ECO:0000259" key="7">
    <source>
        <dbReference type="PROSITE" id="PS50011"/>
    </source>
</evidence>
<protein>
    <recommendedName>
        <fullName evidence="7">Protein kinase domain-containing protein</fullName>
    </recommendedName>
</protein>
<keyword evidence="1" id="KW-0808">Transferase</keyword>
<keyword evidence="2" id="KW-0547">Nucleotide-binding</keyword>
<dbReference type="PROSITE" id="PS00108">
    <property type="entry name" value="PROTEIN_KINASE_ST"/>
    <property type="match status" value="1"/>
</dbReference>